<protein>
    <recommendedName>
        <fullName evidence="3">DUF3606 domain-containing protein</fullName>
    </recommendedName>
</protein>
<reference evidence="1" key="2">
    <citation type="submission" date="2020-09" db="EMBL/GenBank/DDBJ databases">
        <authorList>
            <person name="Sun Q."/>
            <person name="Zhou Y."/>
        </authorList>
    </citation>
    <scope>NUCLEOTIDE SEQUENCE</scope>
    <source>
        <strain evidence="1">CGMCC 1.15290</strain>
    </source>
</reference>
<keyword evidence="2" id="KW-1185">Reference proteome</keyword>
<name>A0A917J2J9_9BACT</name>
<organism evidence="1 2">
    <name type="scientific">Filimonas zeae</name>
    <dbReference type="NCBI Taxonomy" id="1737353"/>
    <lineage>
        <taxon>Bacteria</taxon>
        <taxon>Pseudomonadati</taxon>
        <taxon>Bacteroidota</taxon>
        <taxon>Chitinophagia</taxon>
        <taxon>Chitinophagales</taxon>
        <taxon>Chitinophagaceae</taxon>
        <taxon>Filimonas</taxon>
    </lineage>
</organism>
<proteinExistence type="predicted"/>
<evidence type="ECO:0008006" key="3">
    <source>
        <dbReference type="Google" id="ProtNLM"/>
    </source>
</evidence>
<sequence length="62" mass="7089">MPENLQTGSSKNVRINIHQSKDLNYWTSKFGVSVINLKIAVSESTGKAEDVEQWLKRHKYIA</sequence>
<accession>A0A917J2J9</accession>
<gene>
    <name evidence="1" type="ORF">GCM10011379_31950</name>
</gene>
<dbReference type="Proteomes" id="UP000627292">
    <property type="component" value="Unassembled WGS sequence"/>
</dbReference>
<dbReference type="EMBL" id="BMIB01000003">
    <property type="protein sequence ID" value="GGH71997.1"/>
    <property type="molecule type" value="Genomic_DNA"/>
</dbReference>
<dbReference type="InterPro" id="IPR022037">
    <property type="entry name" value="DUF3606"/>
</dbReference>
<dbReference type="AlphaFoldDB" id="A0A917J2J9"/>
<comment type="caution">
    <text evidence="1">The sequence shown here is derived from an EMBL/GenBank/DDBJ whole genome shotgun (WGS) entry which is preliminary data.</text>
</comment>
<dbReference type="RefSeq" id="WP_188954004.1">
    <property type="nucleotide sequence ID" value="NZ_BMIB01000003.1"/>
</dbReference>
<evidence type="ECO:0000313" key="2">
    <source>
        <dbReference type="Proteomes" id="UP000627292"/>
    </source>
</evidence>
<reference evidence="1" key="1">
    <citation type="journal article" date="2014" name="Int. J. Syst. Evol. Microbiol.">
        <title>Complete genome sequence of Corynebacterium casei LMG S-19264T (=DSM 44701T), isolated from a smear-ripened cheese.</title>
        <authorList>
            <consortium name="US DOE Joint Genome Institute (JGI-PGF)"/>
            <person name="Walter F."/>
            <person name="Albersmeier A."/>
            <person name="Kalinowski J."/>
            <person name="Ruckert C."/>
        </authorList>
    </citation>
    <scope>NUCLEOTIDE SEQUENCE</scope>
    <source>
        <strain evidence="1">CGMCC 1.15290</strain>
    </source>
</reference>
<evidence type="ECO:0000313" key="1">
    <source>
        <dbReference type="EMBL" id="GGH71997.1"/>
    </source>
</evidence>
<dbReference type="Pfam" id="PF12244">
    <property type="entry name" value="DUF3606"/>
    <property type="match status" value="1"/>
</dbReference>